<feature type="domain" description="Alcohol dehydrogenase-like C-terminal" evidence="6">
    <location>
        <begin position="181"/>
        <end position="307"/>
    </location>
</feature>
<evidence type="ECO:0000256" key="5">
    <source>
        <dbReference type="RuleBase" id="RU361277"/>
    </source>
</evidence>
<dbReference type="Pfam" id="PF00107">
    <property type="entry name" value="ADH_zinc_N"/>
    <property type="match status" value="1"/>
</dbReference>
<evidence type="ECO:0000313" key="8">
    <source>
        <dbReference type="EMBL" id="MFF5291018.1"/>
    </source>
</evidence>
<proteinExistence type="inferred from homology"/>
<dbReference type="SUPFAM" id="SSF50129">
    <property type="entry name" value="GroES-like"/>
    <property type="match status" value="1"/>
</dbReference>
<dbReference type="Proteomes" id="UP001602245">
    <property type="component" value="Unassembled WGS sequence"/>
</dbReference>
<keyword evidence="9" id="KW-1185">Reference proteome</keyword>
<evidence type="ECO:0000313" key="9">
    <source>
        <dbReference type="Proteomes" id="UP001602245"/>
    </source>
</evidence>
<protein>
    <submittedName>
        <fullName evidence="8">Zinc-binding dehydrogenase</fullName>
    </submittedName>
</protein>
<gene>
    <name evidence="8" type="ORF">ACFY35_16365</name>
</gene>
<dbReference type="PANTHER" id="PTHR43401:SF2">
    <property type="entry name" value="L-THREONINE 3-DEHYDROGENASE"/>
    <property type="match status" value="1"/>
</dbReference>
<dbReference type="Gene3D" id="3.40.50.720">
    <property type="entry name" value="NAD(P)-binding Rossmann-like Domain"/>
    <property type="match status" value="1"/>
</dbReference>
<reference evidence="8 9" key="1">
    <citation type="submission" date="2024-10" db="EMBL/GenBank/DDBJ databases">
        <title>The Natural Products Discovery Center: Release of the First 8490 Sequenced Strains for Exploring Actinobacteria Biosynthetic Diversity.</title>
        <authorList>
            <person name="Kalkreuter E."/>
            <person name="Kautsar S.A."/>
            <person name="Yang D."/>
            <person name="Bader C.D."/>
            <person name="Teijaro C.N."/>
            <person name="Fluegel L."/>
            <person name="Davis C.M."/>
            <person name="Simpson J.R."/>
            <person name="Lauterbach L."/>
            <person name="Steele A.D."/>
            <person name="Gui C."/>
            <person name="Meng S."/>
            <person name="Li G."/>
            <person name="Viehrig K."/>
            <person name="Ye F."/>
            <person name="Su P."/>
            <person name="Kiefer A.F."/>
            <person name="Nichols A."/>
            <person name="Cepeda A.J."/>
            <person name="Yan W."/>
            <person name="Fan B."/>
            <person name="Jiang Y."/>
            <person name="Adhikari A."/>
            <person name="Zheng C.-J."/>
            <person name="Schuster L."/>
            <person name="Cowan T.M."/>
            <person name="Smanski M.J."/>
            <person name="Chevrette M.G."/>
            <person name="De Carvalho L.P.S."/>
            <person name="Shen B."/>
        </authorList>
    </citation>
    <scope>NUCLEOTIDE SEQUENCE [LARGE SCALE GENOMIC DNA]</scope>
    <source>
        <strain evidence="8 9">NPDC000087</strain>
    </source>
</reference>
<dbReference type="InterPro" id="IPR011032">
    <property type="entry name" value="GroES-like_sf"/>
</dbReference>
<evidence type="ECO:0000256" key="1">
    <source>
        <dbReference type="ARBA" id="ARBA00001947"/>
    </source>
</evidence>
<evidence type="ECO:0000256" key="4">
    <source>
        <dbReference type="ARBA" id="ARBA00023002"/>
    </source>
</evidence>
<dbReference type="PANTHER" id="PTHR43401">
    <property type="entry name" value="L-THREONINE 3-DEHYDROGENASE"/>
    <property type="match status" value="1"/>
</dbReference>
<evidence type="ECO:0000256" key="2">
    <source>
        <dbReference type="ARBA" id="ARBA00022723"/>
    </source>
</evidence>
<comment type="caution">
    <text evidence="8">The sequence shown here is derived from an EMBL/GenBank/DDBJ whole genome shotgun (WGS) entry which is preliminary data.</text>
</comment>
<keyword evidence="4" id="KW-0560">Oxidoreductase</keyword>
<dbReference type="InterPro" id="IPR050129">
    <property type="entry name" value="Zn_alcohol_dh"/>
</dbReference>
<dbReference type="InterPro" id="IPR036291">
    <property type="entry name" value="NAD(P)-bd_dom_sf"/>
</dbReference>
<dbReference type="Pfam" id="PF08240">
    <property type="entry name" value="ADH_N"/>
    <property type="match status" value="1"/>
</dbReference>
<evidence type="ECO:0000256" key="3">
    <source>
        <dbReference type="ARBA" id="ARBA00022833"/>
    </source>
</evidence>
<comment type="cofactor">
    <cofactor evidence="1 5">
        <name>Zn(2+)</name>
        <dbReference type="ChEBI" id="CHEBI:29105"/>
    </cofactor>
</comment>
<comment type="similarity">
    <text evidence="5">Belongs to the zinc-containing alcohol dehydrogenase family.</text>
</comment>
<organism evidence="8 9">
    <name type="scientific">Paractinoplanes globisporus</name>
    <dbReference type="NCBI Taxonomy" id="113565"/>
    <lineage>
        <taxon>Bacteria</taxon>
        <taxon>Bacillati</taxon>
        <taxon>Actinomycetota</taxon>
        <taxon>Actinomycetes</taxon>
        <taxon>Micromonosporales</taxon>
        <taxon>Micromonosporaceae</taxon>
        <taxon>Paractinoplanes</taxon>
    </lineage>
</organism>
<accession>A0ABW6WD91</accession>
<dbReference type="RefSeq" id="WP_020515778.1">
    <property type="nucleotide sequence ID" value="NZ_JBIAZU010000003.1"/>
</dbReference>
<dbReference type="SUPFAM" id="SSF51735">
    <property type="entry name" value="NAD(P)-binding Rossmann-fold domains"/>
    <property type="match status" value="1"/>
</dbReference>
<keyword evidence="2 5" id="KW-0479">Metal-binding</keyword>
<dbReference type="InterPro" id="IPR013149">
    <property type="entry name" value="ADH-like_C"/>
</dbReference>
<dbReference type="PROSITE" id="PS00059">
    <property type="entry name" value="ADH_ZINC"/>
    <property type="match status" value="1"/>
</dbReference>
<sequence length="347" mass="35680">MRAAVLHAPGDMRIEEYAEPVAGPGTVVLSVAYNGLCGTDVTEYTKGPMMVPLTTRHPGSGHLGPTILGHEFAGEVVHAGAGAERWRGRRVASGAGVSCGGCRRCRQGRTNLCERYYTLGLSTHGALADFVAVPAATLREIPDGCADRDAALAQPLAVGLHAVDRSGVQRGDTVVLLGAGAIGSFILAGLAGHDGRVIAVDVDAGRLAAARRLGATETLLVSPDDPEDPVRDLVPDGADVVIESSGVPGAAQRAAHLVAMGGTVLLVGLIKAPQSLALADLVLREVTVRTTVAHVCDTDLSRALELLRDRPLADELVGRVVPLGRVVADAFEPLAAGAVPGKVLICV</sequence>
<dbReference type="Gene3D" id="3.90.180.10">
    <property type="entry name" value="Medium-chain alcohol dehydrogenases, catalytic domain"/>
    <property type="match status" value="1"/>
</dbReference>
<evidence type="ECO:0000259" key="6">
    <source>
        <dbReference type="Pfam" id="PF00107"/>
    </source>
</evidence>
<dbReference type="InterPro" id="IPR013154">
    <property type="entry name" value="ADH-like_N"/>
</dbReference>
<keyword evidence="3 5" id="KW-0862">Zinc</keyword>
<name>A0ABW6WD91_9ACTN</name>
<dbReference type="EMBL" id="JBIAZU010000003">
    <property type="protein sequence ID" value="MFF5291018.1"/>
    <property type="molecule type" value="Genomic_DNA"/>
</dbReference>
<dbReference type="InterPro" id="IPR002328">
    <property type="entry name" value="ADH_Zn_CS"/>
</dbReference>
<evidence type="ECO:0000259" key="7">
    <source>
        <dbReference type="Pfam" id="PF08240"/>
    </source>
</evidence>
<feature type="domain" description="Alcohol dehydrogenase-like N-terminal" evidence="7">
    <location>
        <begin position="23"/>
        <end position="143"/>
    </location>
</feature>